<feature type="region of interest" description="Disordered" evidence="1">
    <location>
        <begin position="111"/>
        <end position="130"/>
    </location>
</feature>
<protein>
    <submittedName>
        <fullName evidence="2">Uncharacterized protein</fullName>
    </submittedName>
</protein>
<accession>W6ZX69</accession>
<organism evidence="2 3">
    <name type="scientific">Plasmodium inui San Antonio 1</name>
    <dbReference type="NCBI Taxonomy" id="1237626"/>
    <lineage>
        <taxon>Eukaryota</taxon>
        <taxon>Sar</taxon>
        <taxon>Alveolata</taxon>
        <taxon>Apicomplexa</taxon>
        <taxon>Aconoidasida</taxon>
        <taxon>Haemosporida</taxon>
        <taxon>Plasmodiidae</taxon>
        <taxon>Plasmodium</taxon>
        <taxon>Plasmodium (Plasmodium)</taxon>
    </lineage>
</organism>
<dbReference type="GeneID" id="20041037"/>
<dbReference type="Proteomes" id="UP000030640">
    <property type="component" value="Unassembled WGS sequence"/>
</dbReference>
<dbReference type="RefSeq" id="XP_008819556.1">
    <property type="nucleotide sequence ID" value="XM_008821334.1"/>
</dbReference>
<proteinExistence type="predicted"/>
<dbReference type="EMBL" id="KI965628">
    <property type="protein sequence ID" value="EUD63855.1"/>
    <property type="molecule type" value="Genomic_DNA"/>
</dbReference>
<evidence type="ECO:0000313" key="2">
    <source>
        <dbReference type="EMBL" id="EUD63855.1"/>
    </source>
</evidence>
<gene>
    <name evidence="2" type="ORF">C922_05763</name>
</gene>
<keyword evidence="3" id="KW-1185">Reference proteome</keyword>
<reference evidence="2 3" key="1">
    <citation type="submission" date="2013-02" db="EMBL/GenBank/DDBJ databases">
        <title>The Genome Sequence of Plasmodium inui San Antonio 1.</title>
        <authorList>
            <consortium name="The Broad Institute Genome Sequencing Platform"/>
            <consortium name="The Broad Institute Genome Sequencing Center for Infectious Disease"/>
            <person name="Neafsey D."/>
            <person name="Cheeseman I."/>
            <person name="Volkman S."/>
            <person name="Adams J."/>
            <person name="Walker B."/>
            <person name="Young S.K."/>
            <person name="Zeng Q."/>
            <person name="Gargeya S."/>
            <person name="Fitzgerald M."/>
            <person name="Haas B."/>
            <person name="Abouelleil A."/>
            <person name="Alvarado L."/>
            <person name="Arachchi H.M."/>
            <person name="Berlin A.M."/>
            <person name="Chapman S.B."/>
            <person name="Dewar J."/>
            <person name="Goldberg J."/>
            <person name="Griggs A."/>
            <person name="Gujja S."/>
            <person name="Hansen M."/>
            <person name="Howarth C."/>
            <person name="Imamovic A."/>
            <person name="Larimer J."/>
            <person name="McCowan C."/>
            <person name="Murphy C."/>
            <person name="Neiman D."/>
            <person name="Pearson M."/>
            <person name="Priest M."/>
            <person name="Roberts A."/>
            <person name="Saif S."/>
            <person name="Shea T."/>
            <person name="Sisk P."/>
            <person name="Sykes S."/>
            <person name="Wortman J."/>
            <person name="Nusbaum C."/>
            <person name="Birren B."/>
        </authorList>
    </citation>
    <scope>NUCLEOTIDE SEQUENCE [LARGE SCALE GENOMIC DNA]</scope>
    <source>
        <strain evidence="2 3">San Antonio 1</strain>
    </source>
</reference>
<sequence length="195" mass="21590">INIFGLNIDDEAASFYGSMAPSVYENEALSLYGSEAPNVYESETLSVYGSEAPNVYESETLSVYGSEASSIYESDNESIMGDPYSSSDNINEDDSTVTLFKNQYTRDFAYGSQEGSSNINNDPEDDSPCEIMNITAGEAISEESTDDDDSSHSKNEEHLTEHMISDLVNSLNETVHISEMIQIFNLMMTLERKKI</sequence>
<dbReference type="VEuPathDB" id="PlasmoDB:C922_05763"/>
<feature type="non-terminal residue" evidence="2">
    <location>
        <position position="1"/>
    </location>
</feature>
<evidence type="ECO:0000313" key="3">
    <source>
        <dbReference type="Proteomes" id="UP000030640"/>
    </source>
</evidence>
<evidence type="ECO:0000256" key="1">
    <source>
        <dbReference type="SAM" id="MobiDB-lite"/>
    </source>
</evidence>
<dbReference type="AlphaFoldDB" id="W6ZX69"/>
<dbReference type="OrthoDB" id="10058133at2759"/>
<name>W6ZX69_9APIC</name>